<dbReference type="KEGG" id="aagg:ETAA8_18000"/>
<name>A0A517Y909_9BACT</name>
<dbReference type="EMBL" id="CP036274">
    <property type="protein sequence ID" value="QDU26719.1"/>
    <property type="molecule type" value="Genomic_DNA"/>
</dbReference>
<accession>A0A517Y909</accession>
<organism evidence="1 2">
    <name type="scientific">Anatilimnocola aggregata</name>
    <dbReference type="NCBI Taxonomy" id="2528021"/>
    <lineage>
        <taxon>Bacteria</taxon>
        <taxon>Pseudomonadati</taxon>
        <taxon>Planctomycetota</taxon>
        <taxon>Planctomycetia</taxon>
        <taxon>Pirellulales</taxon>
        <taxon>Pirellulaceae</taxon>
        <taxon>Anatilimnocola</taxon>
    </lineage>
</organism>
<reference evidence="1 2" key="1">
    <citation type="submission" date="2019-02" db="EMBL/GenBank/DDBJ databases">
        <title>Deep-cultivation of Planctomycetes and their phenomic and genomic characterization uncovers novel biology.</title>
        <authorList>
            <person name="Wiegand S."/>
            <person name="Jogler M."/>
            <person name="Boedeker C."/>
            <person name="Pinto D."/>
            <person name="Vollmers J."/>
            <person name="Rivas-Marin E."/>
            <person name="Kohn T."/>
            <person name="Peeters S.H."/>
            <person name="Heuer A."/>
            <person name="Rast P."/>
            <person name="Oberbeckmann S."/>
            <person name="Bunk B."/>
            <person name="Jeske O."/>
            <person name="Meyerdierks A."/>
            <person name="Storesund J.E."/>
            <person name="Kallscheuer N."/>
            <person name="Luecker S."/>
            <person name="Lage O.M."/>
            <person name="Pohl T."/>
            <person name="Merkel B.J."/>
            <person name="Hornburger P."/>
            <person name="Mueller R.-W."/>
            <person name="Bruemmer F."/>
            <person name="Labrenz M."/>
            <person name="Spormann A.M."/>
            <person name="Op den Camp H."/>
            <person name="Overmann J."/>
            <person name="Amann R."/>
            <person name="Jetten M.S.M."/>
            <person name="Mascher T."/>
            <person name="Medema M.H."/>
            <person name="Devos D.P."/>
            <person name="Kaster A.-K."/>
            <person name="Ovreas L."/>
            <person name="Rohde M."/>
            <person name="Galperin M.Y."/>
            <person name="Jogler C."/>
        </authorList>
    </citation>
    <scope>NUCLEOTIDE SEQUENCE [LARGE SCALE GENOMIC DNA]</scope>
    <source>
        <strain evidence="1 2">ETA_A8</strain>
    </source>
</reference>
<evidence type="ECO:0000313" key="1">
    <source>
        <dbReference type="EMBL" id="QDU26719.1"/>
    </source>
</evidence>
<sequence length="188" mass="20754">MRRQSTGCRELRFTSRRGLLAIAGTRVRDESSKFNLLVACWRAVHLGGWPRISMGLEPGFLTGHPAAHPAELRARRGKCRIALPRCMPFIEGLYQPISKQTKSRNNRAALRGGPACLFLRYPDLVTRCEGYALGIFGGMAPVSEGWETKRPLNELVAQGCVRFGAPSAIPRQVASPQSLTPLHRTTAF</sequence>
<gene>
    <name evidence="1" type="ORF">ETAA8_18000</name>
</gene>
<dbReference type="Proteomes" id="UP000315017">
    <property type="component" value="Chromosome"/>
</dbReference>
<proteinExistence type="predicted"/>
<dbReference type="AlphaFoldDB" id="A0A517Y909"/>
<protein>
    <submittedName>
        <fullName evidence="1">Uncharacterized protein</fullName>
    </submittedName>
</protein>
<keyword evidence="2" id="KW-1185">Reference proteome</keyword>
<evidence type="ECO:0000313" key="2">
    <source>
        <dbReference type="Proteomes" id="UP000315017"/>
    </source>
</evidence>